<sequence>MPASVASLDSISLSDDSYDSDEEERLAQLEWEESLEQLQQLFAVVLLPYLGKWLGRRWSHWGKAIQDYCAVYVL</sequence>
<keyword evidence="2" id="KW-1185">Reference proteome</keyword>
<evidence type="ECO:0000313" key="2">
    <source>
        <dbReference type="Proteomes" id="UP001148662"/>
    </source>
</evidence>
<gene>
    <name evidence="1" type="ORF">NM688_g4371</name>
</gene>
<name>A0ACC1T332_9APHY</name>
<organism evidence="1 2">
    <name type="scientific">Phlebia brevispora</name>
    <dbReference type="NCBI Taxonomy" id="194682"/>
    <lineage>
        <taxon>Eukaryota</taxon>
        <taxon>Fungi</taxon>
        <taxon>Dikarya</taxon>
        <taxon>Basidiomycota</taxon>
        <taxon>Agaricomycotina</taxon>
        <taxon>Agaricomycetes</taxon>
        <taxon>Polyporales</taxon>
        <taxon>Meruliaceae</taxon>
        <taxon>Phlebia</taxon>
    </lineage>
</organism>
<evidence type="ECO:0000313" key="1">
    <source>
        <dbReference type="EMBL" id="KAJ3552029.1"/>
    </source>
</evidence>
<dbReference type="EMBL" id="JANHOG010000715">
    <property type="protein sequence ID" value="KAJ3552029.1"/>
    <property type="molecule type" value="Genomic_DNA"/>
</dbReference>
<accession>A0ACC1T332</accession>
<reference evidence="1" key="1">
    <citation type="submission" date="2022-07" db="EMBL/GenBank/DDBJ databases">
        <title>Genome Sequence of Phlebia brevispora.</title>
        <authorList>
            <person name="Buettner E."/>
        </authorList>
    </citation>
    <scope>NUCLEOTIDE SEQUENCE</scope>
    <source>
        <strain evidence="1">MPL23</strain>
    </source>
</reference>
<proteinExistence type="predicted"/>
<comment type="caution">
    <text evidence="1">The sequence shown here is derived from an EMBL/GenBank/DDBJ whole genome shotgun (WGS) entry which is preliminary data.</text>
</comment>
<dbReference type="Proteomes" id="UP001148662">
    <property type="component" value="Unassembled WGS sequence"/>
</dbReference>
<protein>
    <submittedName>
        <fullName evidence="1">Uncharacterized protein</fullName>
    </submittedName>
</protein>